<dbReference type="PANTHER" id="PTHR32089">
    <property type="entry name" value="METHYL-ACCEPTING CHEMOTAXIS PROTEIN MCPB"/>
    <property type="match status" value="1"/>
</dbReference>
<dbReference type="Pfam" id="PF13675">
    <property type="entry name" value="PilJ"/>
    <property type="match status" value="2"/>
</dbReference>
<dbReference type="FunFam" id="1.10.287.950:FF:000001">
    <property type="entry name" value="Methyl-accepting chemotaxis sensory transducer"/>
    <property type="match status" value="1"/>
</dbReference>
<feature type="transmembrane region" description="Helical" evidence="8">
    <location>
        <begin position="342"/>
        <end position="367"/>
    </location>
</feature>
<evidence type="ECO:0000256" key="2">
    <source>
        <dbReference type="ARBA" id="ARBA00022692"/>
    </source>
</evidence>
<evidence type="ECO:0000259" key="10">
    <source>
        <dbReference type="PROSITE" id="PS50885"/>
    </source>
</evidence>
<dbReference type="OrthoDB" id="9177152at2"/>
<evidence type="ECO:0000256" key="4">
    <source>
        <dbReference type="ARBA" id="ARBA00023136"/>
    </source>
</evidence>
<organism evidence="11 12">
    <name type="scientific">Sulfuriferula plumbiphila</name>
    <dbReference type="NCBI Taxonomy" id="171865"/>
    <lineage>
        <taxon>Bacteria</taxon>
        <taxon>Pseudomonadati</taxon>
        <taxon>Pseudomonadota</taxon>
        <taxon>Betaproteobacteria</taxon>
        <taxon>Nitrosomonadales</taxon>
        <taxon>Sulfuricellaceae</taxon>
        <taxon>Sulfuriferula</taxon>
    </lineage>
</organism>
<evidence type="ECO:0000256" key="5">
    <source>
        <dbReference type="ARBA" id="ARBA00023224"/>
    </source>
</evidence>
<name>A0A512LA24_9PROT</name>
<dbReference type="SUPFAM" id="SSF58104">
    <property type="entry name" value="Methyl-accepting chemotaxis protein (MCP) signaling domain"/>
    <property type="match status" value="1"/>
</dbReference>
<reference evidence="11 12" key="1">
    <citation type="submission" date="2019-07" db="EMBL/GenBank/DDBJ databases">
        <title>Whole genome shotgun sequence of Thiobacillus plumbophilus NBRC 107929.</title>
        <authorList>
            <person name="Hosoyama A."/>
            <person name="Uohara A."/>
            <person name="Ohji S."/>
            <person name="Ichikawa N."/>
        </authorList>
    </citation>
    <scope>NUCLEOTIDE SEQUENCE [LARGE SCALE GENOMIC DNA]</scope>
    <source>
        <strain evidence="11 12">NBRC 107929</strain>
    </source>
</reference>
<evidence type="ECO:0000256" key="1">
    <source>
        <dbReference type="ARBA" id="ARBA00004141"/>
    </source>
</evidence>
<keyword evidence="5 7" id="KW-0807">Transducer</keyword>
<dbReference type="RefSeq" id="WP_147074209.1">
    <property type="nucleotide sequence ID" value="NZ_AP021884.1"/>
</dbReference>
<keyword evidence="4 8" id="KW-0472">Membrane</keyword>
<dbReference type="AlphaFoldDB" id="A0A512LA24"/>
<evidence type="ECO:0000259" key="9">
    <source>
        <dbReference type="PROSITE" id="PS50111"/>
    </source>
</evidence>
<proteinExistence type="inferred from homology"/>
<dbReference type="GO" id="GO:0007165">
    <property type="term" value="P:signal transduction"/>
    <property type="evidence" value="ECO:0007669"/>
    <property type="project" value="UniProtKB-KW"/>
</dbReference>
<dbReference type="InterPro" id="IPR003660">
    <property type="entry name" value="HAMP_dom"/>
</dbReference>
<evidence type="ECO:0000256" key="3">
    <source>
        <dbReference type="ARBA" id="ARBA00022989"/>
    </source>
</evidence>
<feature type="domain" description="Methyl-accepting transducer" evidence="9">
    <location>
        <begin position="440"/>
        <end position="676"/>
    </location>
</feature>
<dbReference type="InterPro" id="IPR004089">
    <property type="entry name" value="MCPsignal_dom"/>
</dbReference>
<comment type="subcellular location">
    <subcellularLocation>
        <location evidence="1">Membrane</location>
        <topology evidence="1">Multi-pass membrane protein</topology>
    </subcellularLocation>
</comment>
<keyword evidence="2 8" id="KW-0812">Transmembrane</keyword>
<dbReference type="PANTHER" id="PTHR32089:SF119">
    <property type="entry name" value="METHYL-ACCEPTING CHEMOTAXIS PROTEIN CTPL"/>
    <property type="match status" value="1"/>
</dbReference>
<comment type="caution">
    <text evidence="11">The sequence shown here is derived from an EMBL/GenBank/DDBJ whole genome shotgun (WGS) entry which is preliminary data.</text>
</comment>
<dbReference type="PROSITE" id="PS50885">
    <property type="entry name" value="HAMP"/>
    <property type="match status" value="1"/>
</dbReference>
<dbReference type="GO" id="GO:0016020">
    <property type="term" value="C:membrane"/>
    <property type="evidence" value="ECO:0007669"/>
    <property type="project" value="UniProtKB-SubCell"/>
</dbReference>
<evidence type="ECO:0000313" key="12">
    <source>
        <dbReference type="Proteomes" id="UP000321337"/>
    </source>
</evidence>
<evidence type="ECO:0000256" key="8">
    <source>
        <dbReference type="SAM" id="Phobius"/>
    </source>
</evidence>
<dbReference type="Gene3D" id="1.10.287.950">
    <property type="entry name" value="Methyl-accepting chemotaxis protein"/>
    <property type="match status" value="1"/>
</dbReference>
<sequence>MAISFPGFNLKPSKDKAAKSRKSAGDVPEHTTLIMSGLRKISAKAPGETPLIGHLPIEKQYMLTLGAAVILIAASVSLLIYSNMQAGNKAKYIGTSTEMQMLSQRIAKGAQQAVLGTPEAFKQLQASRILYKNDLAGLVSGNSDIPASPNSVQPLLSSLDRDWKPIATQIDLILGQEKTLVGLHQSVGNINKSSSTLLELSEQLVGRMNDANVAQRPTALASEMVMLTQRMAKNANTLLSGEVIDQDVAFQLGKDATTFKDIMNGLHDGSEKLRLSAVTDPDVRTKLEDLITAYKGFEIDVNNILASMQPLVEAKQAGHSIFTDSDKLLADTQKITAAYQGLGTLGVALAIVLGLLGAGSVALFAYINTNEAKRRALQSEAENKRNQEAILRLLNELGDLSEGDLTISATVNEDITGAIADSINFTIDELRTLVAGIERATEQVNTTTAQAKQVSDELLSAAQRQSREIEDTSTAILDMSQSINEVSASASQSAQVAHQSLEAAEKGTHAVQNSIAGMNGIREQIQETSKRIKRLGESSQEIGEIVELISDITEQTNVLALNAAIQAASAGEAGRGFSVVAEEVQRLAERSGQATKQIAAIVKTIQSDTQDAVAAMETSTQGVVEGAKLSDAAGRALSEISQVSRNLAALIENISTATEAQATAAAKVARTMQDIQNITEQTTTGTSQTASSIGALSGLAADLKKSIAGFKLA</sequence>
<dbReference type="CDD" id="cd11386">
    <property type="entry name" value="MCP_signal"/>
    <property type="match status" value="1"/>
</dbReference>
<comment type="similarity">
    <text evidence="6">Belongs to the methyl-accepting chemotaxis (MCP) protein family.</text>
</comment>
<dbReference type="PROSITE" id="PS50111">
    <property type="entry name" value="CHEMOTAXIS_TRANSDUC_2"/>
    <property type="match status" value="1"/>
</dbReference>
<dbReference type="GO" id="GO:0006935">
    <property type="term" value="P:chemotaxis"/>
    <property type="evidence" value="ECO:0007669"/>
    <property type="project" value="UniProtKB-ARBA"/>
</dbReference>
<evidence type="ECO:0000256" key="7">
    <source>
        <dbReference type="PROSITE-ProRule" id="PRU00284"/>
    </source>
</evidence>
<keyword evidence="12" id="KW-1185">Reference proteome</keyword>
<dbReference type="SMART" id="SM00283">
    <property type="entry name" value="MA"/>
    <property type="match status" value="1"/>
</dbReference>
<dbReference type="Proteomes" id="UP000321337">
    <property type="component" value="Unassembled WGS sequence"/>
</dbReference>
<protein>
    <submittedName>
        <fullName evidence="11">Protein PilJ</fullName>
    </submittedName>
</protein>
<dbReference type="InterPro" id="IPR029095">
    <property type="entry name" value="NarX-like_N"/>
</dbReference>
<feature type="transmembrane region" description="Helical" evidence="8">
    <location>
        <begin position="61"/>
        <end position="81"/>
    </location>
</feature>
<keyword evidence="3 8" id="KW-1133">Transmembrane helix</keyword>
<feature type="domain" description="HAMP" evidence="10">
    <location>
        <begin position="384"/>
        <end position="435"/>
    </location>
</feature>
<accession>A0A512LA24</accession>
<dbReference type="EMBL" id="BKAD01000028">
    <property type="protein sequence ID" value="GEP31327.1"/>
    <property type="molecule type" value="Genomic_DNA"/>
</dbReference>
<evidence type="ECO:0000313" key="11">
    <source>
        <dbReference type="EMBL" id="GEP31327.1"/>
    </source>
</evidence>
<evidence type="ECO:0000256" key="6">
    <source>
        <dbReference type="ARBA" id="ARBA00029447"/>
    </source>
</evidence>
<dbReference type="Pfam" id="PF00015">
    <property type="entry name" value="MCPsignal"/>
    <property type="match status" value="1"/>
</dbReference>
<gene>
    <name evidence="11" type="primary">pilJ</name>
    <name evidence="11" type="ORF">TPL01_24650</name>
</gene>